<dbReference type="EC" id="2.7.7.6" evidence="1"/>
<dbReference type="Gene3D" id="2.40.50.100">
    <property type="match status" value="1"/>
</dbReference>
<dbReference type="InterPro" id="IPR007120">
    <property type="entry name" value="DNA-dir_RNAP_su2_dom"/>
</dbReference>
<dbReference type="GO" id="GO:0006351">
    <property type="term" value="P:DNA-templated transcription"/>
    <property type="evidence" value="ECO:0007669"/>
    <property type="project" value="InterPro"/>
</dbReference>
<accession>A0A382YJN6</accession>
<keyword evidence="2" id="KW-0240">DNA-directed RNA polymerase</keyword>
<evidence type="ECO:0000256" key="4">
    <source>
        <dbReference type="ARBA" id="ARBA00022695"/>
    </source>
</evidence>
<dbReference type="InterPro" id="IPR014724">
    <property type="entry name" value="RNA_pol_RPB2_OB-fold"/>
</dbReference>
<evidence type="ECO:0000256" key="1">
    <source>
        <dbReference type="ARBA" id="ARBA00012418"/>
    </source>
</evidence>
<dbReference type="GO" id="GO:0003899">
    <property type="term" value="F:DNA-directed RNA polymerase activity"/>
    <property type="evidence" value="ECO:0007669"/>
    <property type="project" value="UniProtKB-EC"/>
</dbReference>
<dbReference type="Gene3D" id="3.90.1100.10">
    <property type="match status" value="1"/>
</dbReference>
<keyword evidence="4" id="KW-0548">Nucleotidyltransferase</keyword>
<evidence type="ECO:0000313" key="7">
    <source>
        <dbReference type="EMBL" id="SVD83290.1"/>
    </source>
</evidence>
<organism evidence="7">
    <name type="scientific">marine metagenome</name>
    <dbReference type="NCBI Taxonomy" id="408172"/>
    <lineage>
        <taxon>unclassified sequences</taxon>
        <taxon>metagenomes</taxon>
        <taxon>ecological metagenomes</taxon>
    </lineage>
</organism>
<feature type="domain" description="DNA-directed RNA polymerase subunit 2 hybrid-binding" evidence="6">
    <location>
        <begin position="86"/>
        <end position="262"/>
    </location>
</feature>
<evidence type="ECO:0000256" key="5">
    <source>
        <dbReference type="ARBA" id="ARBA00023163"/>
    </source>
</evidence>
<dbReference type="SUPFAM" id="SSF64484">
    <property type="entry name" value="beta and beta-prime subunits of DNA dependent RNA-polymerase"/>
    <property type="match status" value="1"/>
</dbReference>
<reference evidence="7" key="1">
    <citation type="submission" date="2018-05" db="EMBL/GenBank/DDBJ databases">
        <authorList>
            <person name="Lanie J.A."/>
            <person name="Ng W.-L."/>
            <person name="Kazmierczak K.M."/>
            <person name="Andrzejewski T.M."/>
            <person name="Davidsen T.M."/>
            <person name="Wayne K.J."/>
            <person name="Tettelin H."/>
            <person name="Glass J.I."/>
            <person name="Rusch D."/>
            <person name="Podicherti R."/>
            <person name="Tsui H.-C.T."/>
            <person name="Winkler M.E."/>
        </authorList>
    </citation>
    <scope>NUCLEOTIDE SEQUENCE</scope>
</reference>
<dbReference type="InterPro" id="IPR015712">
    <property type="entry name" value="DNA-dir_RNA_pol_su2"/>
</dbReference>
<dbReference type="GO" id="GO:0003677">
    <property type="term" value="F:DNA binding"/>
    <property type="evidence" value="ECO:0007669"/>
    <property type="project" value="InterPro"/>
</dbReference>
<keyword evidence="3" id="KW-0808">Transferase</keyword>
<evidence type="ECO:0000256" key="3">
    <source>
        <dbReference type="ARBA" id="ARBA00022679"/>
    </source>
</evidence>
<dbReference type="Pfam" id="PF00562">
    <property type="entry name" value="RNA_pol_Rpb2_6"/>
    <property type="match status" value="1"/>
</dbReference>
<dbReference type="PANTHER" id="PTHR20856">
    <property type="entry name" value="DNA-DIRECTED RNA POLYMERASE I SUBUNIT 2"/>
    <property type="match status" value="1"/>
</dbReference>
<protein>
    <recommendedName>
        <fullName evidence="1">DNA-directed RNA polymerase</fullName>
        <ecNumber evidence="1">2.7.7.6</ecNumber>
    </recommendedName>
</protein>
<dbReference type="Gene3D" id="2.40.50.150">
    <property type="match status" value="1"/>
</dbReference>
<dbReference type="GO" id="GO:0032549">
    <property type="term" value="F:ribonucleoside binding"/>
    <property type="evidence" value="ECO:0007669"/>
    <property type="project" value="InterPro"/>
</dbReference>
<feature type="non-terminal residue" evidence="7">
    <location>
        <position position="263"/>
    </location>
</feature>
<dbReference type="AlphaFoldDB" id="A0A382YJN6"/>
<name>A0A382YJN6_9ZZZZ</name>
<evidence type="ECO:0000256" key="2">
    <source>
        <dbReference type="ARBA" id="ARBA00022478"/>
    </source>
</evidence>
<dbReference type="GO" id="GO:0000428">
    <property type="term" value="C:DNA-directed RNA polymerase complex"/>
    <property type="evidence" value="ECO:0007669"/>
    <property type="project" value="UniProtKB-KW"/>
</dbReference>
<evidence type="ECO:0000259" key="6">
    <source>
        <dbReference type="Pfam" id="PF00562"/>
    </source>
</evidence>
<dbReference type="EMBL" id="UINC01176251">
    <property type="protein sequence ID" value="SVD83290.1"/>
    <property type="molecule type" value="Genomic_DNA"/>
</dbReference>
<sequence length="263" mass="28751">VVSARKGGDFILSPSEKVDYMDVSPKQLISVAASLIPFLENDDANRALMGSNMQRQAVPLVRAEAPLVGTGMEAIVAHDSGAVLIAENDGEVISVDATRIVIRTEKKSKGRIKTKRSQLDSNVDIFTLNKFQRSNQNTCVNQRPRVFSGDKIHRGDVLADGPSTDQGELALGRNILVAFMPWGGYNFEDAIIVSEKLVKEDVYTSIHIEEFEVEARDTKQGKEEITRDIANVGEDALKNLDESGIIRIGASVKPNDIMVGKIT</sequence>
<keyword evidence="5" id="KW-0804">Transcription</keyword>
<proteinExistence type="predicted"/>
<gene>
    <name evidence="7" type="ORF">METZ01_LOCUS436144</name>
</gene>
<feature type="non-terminal residue" evidence="7">
    <location>
        <position position="1"/>
    </location>
</feature>